<proteinExistence type="predicted"/>
<keyword evidence="2" id="KW-1185">Reference proteome</keyword>
<name>A0A6S7JT72_PARCT</name>
<comment type="caution">
    <text evidence="1">The sequence shown here is derived from an EMBL/GenBank/DDBJ whole genome shotgun (WGS) entry which is preliminary data.</text>
</comment>
<dbReference type="AlphaFoldDB" id="A0A6S7JT72"/>
<sequence>MWLRRKWTSYYTEWLDWQNIKLRISNVKARRKALSSDGRCWFKDSTSWAEYGHMRFANCCDTLVCSNSKCMYQSQYGIVNKMQFSKGKCTACEVTAASVACCARCYIFVKRQKLRVFHCGDHTCPVYTKSERPVANERDVLKKGPTLKPSQVQSALLFSLLWEGELWDKIDKEASKLKNGYSDVHLQLDPPCKWISNQKQAVRTQSPGRKL</sequence>
<accession>A0A6S7JT72</accession>
<dbReference type="Proteomes" id="UP001152795">
    <property type="component" value="Unassembled WGS sequence"/>
</dbReference>
<reference evidence="1" key="1">
    <citation type="submission" date="2020-04" db="EMBL/GenBank/DDBJ databases">
        <authorList>
            <person name="Alioto T."/>
            <person name="Alioto T."/>
            <person name="Gomez Garrido J."/>
        </authorList>
    </citation>
    <scope>NUCLEOTIDE SEQUENCE</scope>
    <source>
        <strain evidence="1">A484AB</strain>
    </source>
</reference>
<evidence type="ECO:0000313" key="1">
    <source>
        <dbReference type="EMBL" id="CAB4034288.1"/>
    </source>
</evidence>
<organism evidence="1 2">
    <name type="scientific">Paramuricea clavata</name>
    <name type="common">Red gorgonian</name>
    <name type="synonym">Violescent sea-whip</name>
    <dbReference type="NCBI Taxonomy" id="317549"/>
    <lineage>
        <taxon>Eukaryota</taxon>
        <taxon>Metazoa</taxon>
        <taxon>Cnidaria</taxon>
        <taxon>Anthozoa</taxon>
        <taxon>Octocorallia</taxon>
        <taxon>Malacalcyonacea</taxon>
        <taxon>Plexauridae</taxon>
        <taxon>Paramuricea</taxon>
    </lineage>
</organism>
<protein>
    <submittedName>
        <fullName evidence="1">Uncharacterized protein</fullName>
    </submittedName>
</protein>
<gene>
    <name evidence="1" type="ORF">PACLA_8A018335</name>
</gene>
<dbReference type="EMBL" id="CACRXK020019989">
    <property type="protein sequence ID" value="CAB4034288.1"/>
    <property type="molecule type" value="Genomic_DNA"/>
</dbReference>
<evidence type="ECO:0000313" key="2">
    <source>
        <dbReference type="Proteomes" id="UP001152795"/>
    </source>
</evidence>